<proteinExistence type="predicted"/>
<sequence length="75" mass="8992">MIKFNLHSLLKQHNYSQHEFSEISKVRPNTINDMCNNKTKRIELETLNKIMKGLQIITKKEVSIEDLIRYEDEMK</sequence>
<accession>A0A2T4U1X9</accession>
<dbReference type="EMBL" id="PZJJ01000054">
    <property type="protein sequence ID" value="PTL37412.1"/>
    <property type="molecule type" value="Genomic_DNA"/>
</dbReference>
<dbReference type="GO" id="GO:0003677">
    <property type="term" value="F:DNA binding"/>
    <property type="evidence" value="ECO:0007669"/>
    <property type="project" value="InterPro"/>
</dbReference>
<dbReference type="PROSITE" id="PS50943">
    <property type="entry name" value="HTH_CROC1"/>
    <property type="match status" value="1"/>
</dbReference>
<dbReference type="InterPro" id="IPR001387">
    <property type="entry name" value="Cro/C1-type_HTH"/>
</dbReference>
<organism evidence="2 3">
    <name type="scientific">Alkalicoccus saliphilus</name>
    <dbReference type="NCBI Taxonomy" id="200989"/>
    <lineage>
        <taxon>Bacteria</taxon>
        <taxon>Bacillati</taxon>
        <taxon>Bacillota</taxon>
        <taxon>Bacilli</taxon>
        <taxon>Bacillales</taxon>
        <taxon>Bacillaceae</taxon>
        <taxon>Alkalicoccus</taxon>
    </lineage>
</organism>
<evidence type="ECO:0000259" key="1">
    <source>
        <dbReference type="PROSITE" id="PS50943"/>
    </source>
</evidence>
<dbReference type="SUPFAM" id="SSF47413">
    <property type="entry name" value="lambda repressor-like DNA-binding domains"/>
    <property type="match status" value="1"/>
</dbReference>
<dbReference type="RefSeq" id="WP_107586354.1">
    <property type="nucleotide sequence ID" value="NZ_PZJJ01000054.1"/>
</dbReference>
<name>A0A2T4U1X9_9BACI</name>
<reference evidence="2 3" key="1">
    <citation type="submission" date="2018-03" db="EMBL/GenBank/DDBJ databases">
        <title>Alkalicoccus saliphilus sp. nov., isolated from a mineral pool.</title>
        <authorList>
            <person name="Zhao B."/>
        </authorList>
    </citation>
    <scope>NUCLEOTIDE SEQUENCE [LARGE SCALE GENOMIC DNA]</scope>
    <source>
        <strain evidence="2 3">6AG</strain>
    </source>
</reference>
<evidence type="ECO:0000313" key="2">
    <source>
        <dbReference type="EMBL" id="PTL37412.1"/>
    </source>
</evidence>
<dbReference type="Pfam" id="PF13443">
    <property type="entry name" value="HTH_26"/>
    <property type="match status" value="1"/>
</dbReference>
<keyword evidence="3" id="KW-1185">Reference proteome</keyword>
<gene>
    <name evidence="2" type="ORF">C6Y45_16660</name>
</gene>
<dbReference type="OrthoDB" id="9805309at2"/>
<dbReference type="InterPro" id="IPR010982">
    <property type="entry name" value="Lambda_DNA-bd_dom_sf"/>
</dbReference>
<dbReference type="CDD" id="cd00093">
    <property type="entry name" value="HTH_XRE"/>
    <property type="match status" value="1"/>
</dbReference>
<feature type="domain" description="HTH cro/C1-type" evidence="1">
    <location>
        <begin position="6"/>
        <end position="67"/>
    </location>
</feature>
<protein>
    <submittedName>
        <fullName evidence="2">XRE family transcriptional regulator</fullName>
    </submittedName>
</protein>
<dbReference type="AlphaFoldDB" id="A0A2T4U1X9"/>
<dbReference type="Proteomes" id="UP000240509">
    <property type="component" value="Unassembled WGS sequence"/>
</dbReference>
<comment type="caution">
    <text evidence="2">The sequence shown here is derived from an EMBL/GenBank/DDBJ whole genome shotgun (WGS) entry which is preliminary data.</text>
</comment>
<evidence type="ECO:0000313" key="3">
    <source>
        <dbReference type="Proteomes" id="UP000240509"/>
    </source>
</evidence>
<dbReference type="Gene3D" id="1.10.260.40">
    <property type="entry name" value="lambda repressor-like DNA-binding domains"/>
    <property type="match status" value="1"/>
</dbReference>